<dbReference type="Gene3D" id="1.20.5.170">
    <property type="match status" value="1"/>
</dbReference>
<feature type="region of interest" description="Disordered" evidence="11">
    <location>
        <begin position="759"/>
        <end position="811"/>
    </location>
</feature>
<keyword evidence="9" id="KW-0472">Membrane</keyword>
<dbReference type="Proteomes" id="UP000611459">
    <property type="component" value="Unassembled WGS sequence"/>
</dbReference>
<feature type="compositionally biased region" description="Gly residues" evidence="11">
    <location>
        <begin position="721"/>
        <end position="732"/>
    </location>
</feature>
<feature type="domain" description="Trimeric autotransporter adhesin YadA-like stalk" evidence="14">
    <location>
        <begin position="358"/>
        <end position="398"/>
    </location>
</feature>
<evidence type="ECO:0000256" key="5">
    <source>
        <dbReference type="ARBA" id="ARBA00022452"/>
    </source>
</evidence>
<dbReference type="InterPro" id="IPR024973">
    <property type="entry name" value="ESPR"/>
</dbReference>
<evidence type="ECO:0000256" key="1">
    <source>
        <dbReference type="ARBA" id="ARBA00004241"/>
    </source>
</evidence>
<evidence type="ECO:0000256" key="10">
    <source>
        <dbReference type="ARBA" id="ARBA00023237"/>
    </source>
</evidence>
<dbReference type="Gene3D" id="2.150.10.10">
    <property type="entry name" value="Serralysin-like metalloprotease, C-terminal"/>
    <property type="match status" value="5"/>
</dbReference>
<evidence type="ECO:0000259" key="14">
    <source>
        <dbReference type="Pfam" id="PF05662"/>
    </source>
</evidence>
<dbReference type="InterPro" id="IPR008640">
    <property type="entry name" value="Adhesin_Head_dom"/>
</dbReference>
<dbReference type="InterPro" id="IPR011049">
    <property type="entry name" value="Serralysin-like_metalloprot_C"/>
</dbReference>
<dbReference type="Pfam" id="PF13018">
    <property type="entry name" value="ESPR"/>
    <property type="match status" value="1"/>
</dbReference>
<gene>
    <name evidence="17" type="ORF">J4M89_28900</name>
    <name evidence="16" type="ORF">JIN94_26470</name>
</gene>
<evidence type="ECO:0000256" key="11">
    <source>
        <dbReference type="SAM" id="MobiDB-lite"/>
    </source>
</evidence>
<feature type="domain" description="Trimeric autotransporter adhesin YadA-like stalk" evidence="14">
    <location>
        <begin position="616"/>
        <end position="636"/>
    </location>
</feature>
<feature type="domain" description="Trimeric autotransporter adhesin YadA-like head" evidence="13">
    <location>
        <begin position="785"/>
        <end position="811"/>
    </location>
</feature>
<feature type="domain" description="Trimeric autotransporter adhesin YadA-like C-terminal membrane anchor" evidence="12">
    <location>
        <begin position="887"/>
        <end position="947"/>
    </location>
</feature>
<feature type="domain" description="Trimeric autotransporter adhesin YadA-like stalk" evidence="14">
    <location>
        <begin position="486"/>
        <end position="528"/>
    </location>
</feature>
<keyword evidence="7" id="KW-0732">Signal</keyword>
<dbReference type="InterPro" id="IPR045584">
    <property type="entry name" value="Pilin-like"/>
</dbReference>
<evidence type="ECO:0000256" key="2">
    <source>
        <dbReference type="ARBA" id="ARBA00004442"/>
    </source>
</evidence>
<feature type="domain" description="Trimeric autotransporter adhesin YadA-like head" evidence="13">
    <location>
        <begin position="200"/>
        <end position="225"/>
    </location>
</feature>
<dbReference type="GO" id="GO:0009279">
    <property type="term" value="C:cell outer membrane"/>
    <property type="evidence" value="ECO:0007669"/>
    <property type="project" value="UniProtKB-SubCell"/>
</dbReference>
<comment type="caution">
    <text evidence="16">The sequence shown here is derived from an EMBL/GenBank/DDBJ whole genome shotgun (WGS) entry which is preliminary data.</text>
</comment>
<dbReference type="GO" id="GO:0015031">
    <property type="term" value="P:protein transport"/>
    <property type="evidence" value="ECO:0007669"/>
    <property type="project" value="UniProtKB-KW"/>
</dbReference>
<feature type="domain" description="Trimeric autotransporter adhesin YadA-like head" evidence="13">
    <location>
        <begin position="813"/>
        <end position="837"/>
    </location>
</feature>
<dbReference type="GeneID" id="93188927"/>
<dbReference type="Proteomes" id="UP000664048">
    <property type="component" value="Unassembled WGS sequence"/>
</dbReference>
<dbReference type="SUPFAM" id="SSF101967">
    <property type="entry name" value="Adhesin YadA, collagen-binding domain"/>
    <property type="match status" value="2"/>
</dbReference>
<dbReference type="RefSeq" id="WP_039369662.1">
    <property type="nucleotide sequence ID" value="NZ_AP018357.1"/>
</dbReference>
<evidence type="ECO:0000256" key="4">
    <source>
        <dbReference type="ARBA" id="ARBA00022448"/>
    </source>
</evidence>
<evidence type="ECO:0000313" key="17">
    <source>
        <dbReference type="EMBL" id="MBO1833416.1"/>
    </source>
</evidence>
<evidence type="ECO:0000259" key="13">
    <source>
        <dbReference type="Pfam" id="PF05658"/>
    </source>
</evidence>
<keyword evidence="10" id="KW-0998">Cell outer membrane</keyword>
<feature type="domain" description="ESPR" evidence="15">
    <location>
        <begin position="1"/>
        <end position="47"/>
    </location>
</feature>
<feature type="domain" description="Trimeric autotransporter adhesin YadA-like head" evidence="13">
    <location>
        <begin position="757"/>
        <end position="783"/>
    </location>
</feature>
<proteinExistence type="inferred from homology"/>
<protein>
    <submittedName>
        <fullName evidence="16">YadA-like family protein</fullName>
    </submittedName>
</protein>
<name>A0A1E3FR27_9BURK</name>
<feature type="domain" description="Trimeric autotransporter adhesin YadA-like stalk" evidence="14">
    <location>
        <begin position="230"/>
        <end position="273"/>
    </location>
</feature>
<feature type="compositionally biased region" description="Polar residues" evidence="11">
    <location>
        <begin position="759"/>
        <end position="803"/>
    </location>
</feature>
<feature type="domain" description="Trimeric autotransporter adhesin YadA-like head" evidence="13">
    <location>
        <begin position="177"/>
        <end position="197"/>
    </location>
</feature>
<evidence type="ECO:0000256" key="3">
    <source>
        <dbReference type="ARBA" id="ARBA00005848"/>
    </source>
</evidence>
<feature type="region of interest" description="Disordered" evidence="11">
    <location>
        <begin position="710"/>
        <end position="745"/>
    </location>
</feature>
<feature type="domain" description="Trimeric autotransporter adhesin YadA-like stalk" evidence="14">
    <location>
        <begin position="843"/>
        <end position="874"/>
    </location>
</feature>
<dbReference type="Pfam" id="PF05658">
    <property type="entry name" value="YadA_head"/>
    <property type="match status" value="5"/>
</dbReference>
<feature type="domain" description="Trimeric autotransporter adhesin YadA-like stalk" evidence="14">
    <location>
        <begin position="673"/>
        <end position="706"/>
    </location>
</feature>
<dbReference type="AlphaFoldDB" id="A0A1E3FR27"/>
<evidence type="ECO:0000256" key="7">
    <source>
        <dbReference type="ARBA" id="ARBA00022729"/>
    </source>
</evidence>
<reference evidence="16" key="1">
    <citation type="submission" date="2021-01" db="EMBL/GenBank/DDBJ databases">
        <title>Outbreak of Burkholderia contaminns endophthalmitis traced to a clinical ventilation system.</title>
        <authorList>
            <person name="Lipuma J."/>
            <person name="Spilker T."/>
            <person name="Kratholm J."/>
        </authorList>
    </citation>
    <scope>NUCLEOTIDE SEQUENCE</scope>
    <source>
        <strain evidence="16">HI4954</strain>
    </source>
</reference>
<dbReference type="InterPro" id="IPR005594">
    <property type="entry name" value="YadA_C"/>
</dbReference>
<sequence>MNKTYRSIWNAVTHTWTAAAETAKSHSKGSSRAARQAVIAIALGSAAIGSAAAADMCTTEEGVSGMVDAAGACKVAHSGTIGTMSSVGTMAALDDTYFKVNSTGAASVASTTDAIAIGPGASVINGGTTNPSGSIAIGSGATAGGSGSIMIGTNARHSGSSATVVGSNASAMGGGAGTALGTSSSAAGNGSVALGSSTTASGRSSIALGTGSVADAANTVSVGNSTTQRKIVNMAAGNVSATSTDAVNGAQLHGVADSVASAIGGGSTVNADGSISAPSFTVGDGSGGSKIVNSIGDAVTNLDGRTTTNEGAISKLADELSSGTLGLVQQTSAGADLTVGANTDGAAVNFAGTAGTRKLTGITAGDVSAASTDAVNGSQLHGVSDSVASAIGGGTMVNPDGSISAPSFTVGDGSGGTTIVHSIGDAVSNLDGRTTTNEGDIKKLADELGSGTVGLVQQAAAGADLTVGANTDGAAVNFSGTAGDRKLTGIAAGDVSTASTDAVNGSQLHGVSESVASAIGGGATVNPDGSISAPSFTVGDGSGGSTTVHSIGDVVTNLDGRTTTNEGAISKLADQLGSGTIGLVQQEPTSGAITVGAGVGGSTVNFAGSGGLRTLSGVANGVGDDDVVTVSQLRATGLIDYTGKEVGAVTYDSGLSFDSVTFAGSNGTVLHRVGAGEISATSMDAVNGSQLYALQERFGELSGRVDDLSDRLGDVEADPGTGPGTGAPGTGEGSTIVGEGADASGKNGSAIGNGAVASGDNSSAIGQGSVASGDNSSAIGQGSVASGSNSSAIGQGSVASGNNSSAVGQGSVASGNNAVALGTGSVADRDNAVSVGSAGNERQITNVAAGTAPTDAVNLQQMNNAVSSARQDAMGGVAAAMAVAGLPQSTQPGRTFMAMGASTYGGEYGTAMGLSYMTRDGKWTVKAAVNTSSRGEVGGVIGGGFYW</sequence>
<dbReference type="Pfam" id="PF03895">
    <property type="entry name" value="YadA_anchor"/>
    <property type="match status" value="1"/>
</dbReference>
<dbReference type="EMBL" id="JAGEMX010000012">
    <property type="protein sequence ID" value="MBO1833416.1"/>
    <property type="molecule type" value="Genomic_DNA"/>
</dbReference>
<keyword evidence="4" id="KW-0813">Transport</keyword>
<comment type="subcellular location">
    <subcellularLocation>
        <location evidence="2">Cell outer membrane</location>
    </subcellularLocation>
    <subcellularLocation>
        <location evidence="1">Cell surface</location>
    </subcellularLocation>
</comment>
<evidence type="ECO:0000313" key="16">
    <source>
        <dbReference type="EMBL" id="MBK1933437.1"/>
    </source>
</evidence>
<keyword evidence="5" id="KW-1134">Transmembrane beta strand</keyword>
<dbReference type="GO" id="GO:0009986">
    <property type="term" value="C:cell surface"/>
    <property type="evidence" value="ECO:0007669"/>
    <property type="project" value="UniProtKB-SubCell"/>
</dbReference>
<dbReference type="Pfam" id="PF05662">
    <property type="entry name" value="YadA_stalk"/>
    <property type="match status" value="6"/>
</dbReference>
<keyword evidence="8" id="KW-0653">Protein transport</keyword>
<comment type="similarity">
    <text evidence="3">Belongs to the autotransporter-2 (AT-2) (TC 1.B.40) family.</text>
</comment>
<dbReference type="EMBL" id="JAENIB010000013">
    <property type="protein sequence ID" value="MBK1933437.1"/>
    <property type="molecule type" value="Genomic_DNA"/>
</dbReference>
<accession>A0A1E3FR27</accession>
<reference evidence="17 19" key="2">
    <citation type="submission" date="2021-03" db="EMBL/GenBank/DDBJ databases">
        <title>Clinical course, treatment and visual outcome of an outbreak of Burkholderia contaminans endophthalmitis following cataract surgery.</title>
        <authorList>
            <person name="Lind C."/>
            <person name="Olsen K."/>
            <person name="Angelsen N.K."/>
            <person name="Krefting E.A."/>
            <person name="Fossen K."/>
            <person name="Gravningen K."/>
            <person name="Depoorter E."/>
            <person name="Vandamme P."/>
            <person name="Bertelsen G."/>
        </authorList>
    </citation>
    <scope>NUCLEOTIDE SEQUENCE [LARGE SCALE GENOMIC DNA]</scope>
    <source>
        <strain evidence="17 19">51242556</strain>
    </source>
</reference>
<organism evidence="16 18">
    <name type="scientific">Burkholderia contaminans</name>
    <dbReference type="NCBI Taxonomy" id="488447"/>
    <lineage>
        <taxon>Bacteria</taxon>
        <taxon>Pseudomonadati</taxon>
        <taxon>Pseudomonadota</taxon>
        <taxon>Betaproteobacteria</taxon>
        <taxon>Burkholderiales</taxon>
        <taxon>Burkholderiaceae</taxon>
        <taxon>Burkholderia</taxon>
        <taxon>Burkholderia cepacia complex</taxon>
    </lineage>
</organism>
<dbReference type="SUPFAM" id="SSF54523">
    <property type="entry name" value="Pili subunits"/>
    <property type="match status" value="1"/>
</dbReference>
<evidence type="ECO:0000256" key="9">
    <source>
        <dbReference type="ARBA" id="ARBA00023136"/>
    </source>
</evidence>
<evidence type="ECO:0000256" key="6">
    <source>
        <dbReference type="ARBA" id="ARBA00022692"/>
    </source>
</evidence>
<keyword evidence="19" id="KW-1185">Reference proteome</keyword>
<keyword evidence="6" id="KW-0812">Transmembrane</keyword>
<evidence type="ECO:0000259" key="12">
    <source>
        <dbReference type="Pfam" id="PF03895"/>
    </source>
</evidence>
<evidence type="ECO:0000313" key="19">
    <source>
        <dbReference type="Proteomes" id="UP000664048"/>
    </source>
</evidence>
<dbReference type="InterPro" id="IPR008635">
    <property type="entry name" value="Coiled_stalk_dom"/>
</dbReference>
<dbReference type="OrthoDB" id="1632057at2"/>
<evidence type="ECO:0000259" key="15">
    <source>
        <dbReference type="Pfam" id="PF13018"/>
    </source>
</evidence>
<dbReference type="Gene3D" id="3.30.1300.30">
    <property type="entry name" value="GSPII I/J protein-like"/>
    <property type="match status" value="1"/>
</dbReference>
<evidence type="ECO:0000313" key="18">
    <source>
        <dbReference type="Proteomes" id="UP000611459"/>
    </source>
</evidence>
<dbReference type="CDD" id="cd12820">
    <property type="entry name" value="LbR_YadA-like"/>
    <property type="match status" value="1"/>
</dbReference>
<evidence type="ECO:0000256" key="8">
    <source>
        <dbReference type="ARBA" id="ARBA00022927"/>
    </source>
</evidence>